<keyword evidence="5 21" id="KW-0964">Secreted</keyword>
<feature type="active site" description="Proton acceptor" evidence="16">
    <location>
        <position position="66"/>
    </location>
</feature>
<dbReference type="Gene3D" id="1.10.520.10">
    <property type="match status" value="1"/>
</dbReference>
<dbReference type="PROSITE" id="PS50873">
    <property type="entry name" value="PEROXIDASE_4"/>
    <property type="match status" value="1"/>
</dbReference>
<evidence type="ECO:0000256" key="2">
    <source>
        <dbReference type="ARBA" id="ARBA00002322"/>
    </source>
</evidence>
<evidence type="ECO:0000256" key="18">
    <source>
        <dbReference type="PIRSR" id="PIRSR600823-3"/>
    </source>
</evidence>
<dbReference type="FunCoup" id="A0A2G5D7E9">
    <property type="interactions" value="286"/>
</dbReference>
<dbReference type="GO" id="GO:0046872">
    <property type="term" value="F:metal ion binding"/>
    <property type="evidence" value="ECO:0007669"/>
    <property type="project" value="UniProtKB-UniRule"/>
</dbReference>
<keyword evidence="9 21" id="KW-0732">Signal</keyword>
<comment type="catalytic activity">
    <reaction evidence="1 21">
        <text>2 a phenolic donor + H2O2 = 2 a phenolic radical donor + 2 H2O</text>
        <dbReference type="Rhea" id="RHEA:56136"/>
        <dbReference type="ChEBI" id="CHEBI:15377"/>
        <dbReference type="ChEBI" id="CHEBI:16240"/>
        <dbReference type="ChEBI" id="CHEBI:139520"/>
        <dbReference type="ChEBI" id="CHEBI:139521"/>
        <dbReference type="EC" id="1.11.1.7"/>
    </reaction>
</comment>
<dbReference type="InterPro" id="IPR010255">
    <property type="entry name" value="Haem_peroxidase_sf"/>
</dbReference>
<evidence type="ECO:0000256" key="7">
    <source>
        <dbReference type="ARBA" id="ARBA00022617"/>
    </source>
</evidence>
<dbReference type="InterPro" id="IPR000823">
    <property type="entry name" value="Peroxidase_pln"/>
</dbReference>
<feature type="binding site" evidence="18">
    <location>
        <position position="195"/>
    </location>
    <ligand>
        <name>Ca(2+)</name>
        <dbReference type="ChEBI" id="CHEBI:29108"/>
        <label>2</label>
    </ligand>
</feature>
<dbReference type="InterPro" id="IPR002016">
    <property type="entry name" value="Haem_peroxidase"/>
</dbReference>
<feature type="disulfide bond" evidence="20">
    <location>
        <begin position="35"/>
        <end position="114"/>
    </location>
</feature>
<sequence length="325" mass="36173">MRSSFYFCCVTLVVLALIEVCTGAGLKLNFYCKTCPQFEKIVKNITWSRVASDPRMGAKLLRVHYHDCFVRGCDASLLLDSTSTNVAEKEARPNLSVLGFDVIDDIKTRLEEECPETVSCADIVALAARDAVSFQYKRPMWKVWTGRRDGNISLATEANNDNLPSASSNFTTLRQLFARKGLSVMDLVALSGAHTIGVSHCGVLGRRLFNFTGKGDVDPSIEPSYAEILRTKCSSPTRETTIDMDPESSLSFDSHYYRILNQKKGLFQSDAALLNNPISAKLTKLLQRPNVFFTYFARSMRHMGAIDVLTGKDGEIRKQCRVPNA</sequence>
<comment type="similarity">
    <text evidence="21">Belongs to the peroxidase family. Classical plant (class III) peroxidase subfamily.</text>
</comment>
<evidence type="ECO:0000256" key="13">
    <source>
        <dbReference type="ARBA" id="ARBA00023157"/>
    </source>
</evidence>
<evidence type="ECO:0000256" key="6">
    <source>
        <dbReference type="ARBA" id="ARBA00022559"/>
    </source>
</evidence>
<feature type="site" description="Transition state stabilizer" evidence="19">
    <location>
        <position position="62"/>
    </location>
</feature>
<dbReference type="OrthoDB" id="2113341at2759"/>
<dbReference type="GO" id="GO:0006979">
    <property type="term" value="P:response to oxidative stress"/>
    <property type="evidence" value="ECO:0007669"/>
    <property type="project" value="UniProtKB-UniRule"/>
</dbReference>
<organism evidence="23 24">
    <name type="scientific">Aquilegia coerulea</name>
    <name type="common">Rocky mountain columbine</name>
    <dbReference type="NCBI Taxonomy" id="218851"/>
    <lineage>
        <taxon>Eukaryota</taxon>
        <taxon>Viridiplantae</taxon>
        <taxon>Streptophyta</taxon>
        <taxon>Embryophyta</taxon>
        <taxon>Tracheophyta</taxon>
        <taxon>Spermatophyta</taxon>
        <taxon>Magnoliopsida</taxon>
        <taxon>Ranunculales</taxon>
        <taxon>Ranunculaceae</taxon>
        <taxon>Thalictroideae</taxon>
        <taxon>Aquilegia</taxon>
    </lineage>
</organism>
<dbReference type="Pfam" id="PF00141">
    <property type="entry name" value="peroxidase"/>
    <property type="match status" value="1"/>
</dbReference>
<evidence type="ECO:0000256" key="21">
    <source>
        <dbReference type="RuleBase" id="RU362060"/>
    </source>
</evidence>
<evidence type="ECO:0000313" key="23">
    <source>
        <dbReference type="EMBL" id="PIA39440.1"/>
    </source>
</evidence>
<dbReference type="PRINTS" id="PR00461">
    <property type="entry name" value="PLPEROXIDASE"/>
</dbReference>
<evidence type="ECO:0000259" key="22">
    <source>
        <dbReference type="PROSITE" id="PS50873"/>
    </source>
</evidence>
<evidence type="ECO:0000256" key="3">
    <source>
        <dbReference type="ARBA" id="ARBA00006873"/>
    </source>
</evidence>
<evidence type="ECO:0000256" key="12">
    <source>
        <dbReference type="ARBA" id="ARBA00023004"/>
    </source>
</evidence>
<dbReference type="Proteomes" id="UP000230069">
    <property type="component" value="Unassembled WGS sequence"/>
</dbReference>
<keyword evidence="24" id="KW-1185">Reference proteome</keyword>
<dbReference type="CDD" id="cd00693">
    <property type="entry name" value="secretory_peroxidase"/>
    <property type="match status" value="1"/>
</dbReference>
<keyword evidence="10 18" id="KW-0106">Calcium</keyword>
<feature type="binding site" evidence="17">
    <location>
        <position position="164"/>
    </location>
    <ligand>
        <name>substrate</name>
    </ligand>
</feature>
<gene>
    <name evidence="23" type="ORF">AQUCO_02600114v1</name>
</gene>
<dbReference type="PANTHER" id="PTHR31235">
    <property type="entry name" value="PEROXIDASE 25-RELATED"/>
    <property type="match status" value="1"/>
</dbReference>
<comment type="cofactor">
    <cofactor evidence="18 21">
        <name>heme b</name>
        <dbReference type="ChEBI" id="CHEBI:60344"/>
    </cofactor>
    <text evidence="18 21">Binds 1 heme b (iron(II)-protoporphyrin IX) group per subunit.</text>
</comment>
<evidence type="ECO:0000256" key="10">
    <source>
        <dbReference type="ARBA" id="ARBA00022837"/>
    </source>
</evidence>
<feature type="binding site" evidence="18">
    <location>
        <position position="70"/>
    </location>
    <ligand>
        <name>Ca(2+)</name>
        <dbReference type="ChEBI" id="CHEBI:29108"/>
        <label>1</label>
    </ligand>
</feature>
<evidence type="ECO:0000256" key="5">
    <source>
        <dbReference type="ARBA" id="ARBA00022525"/>
    </source>
</evidence>
<keyword evidence="12 18" id="KW-0408">Iron</keyword>
<dbReference type="EC" id="1.11.1.7" evidence="4 21"/>
<keyword evidence="13 20" id="KW-1015">Disulfide bond</keyword>
<accession>A0A2G5D7E9</accession>
<dbReference type="InterPro" id="IPR019793">
    <property type="entry name" value="Peroxidases_heam-ligand_BS"/>
</dbReference>
<dbReference type="Gene3D" id="1.10.420.10">
    <property type="entry name" value="Peroxidase, domain 2"/>
    <property type="match status" value="1"/>
</dbReference>
<dbReference type="EMBL" id="KZ305043">
    <property type="protein sequence ID" value="PIA39440.1"/>
    <property type="molecule type" value="Genomic_DNA"/>
</dbReference>
<feature type="chain" id="PRO_5013430906" description="Peroxidase" evidence="21">
    <location>
        <begin position="24"/>
        <end position="325"/>
    </location>
</feature>
<feature type="binding site" evidence="18">
    <location>
        <position position="88"/>
    </location>
    <ligand>
        <name>Ca(2+)</name>
        <dbReference type="ChEBI" id="CHEBI:29108"/>
        <label>1</label>
    </ligand>
</feature>
<comment type="function">
    <text evidence="2">Removal of H(2)O(2), oxidation of toxic reductants, biosynthesis and degradation of lignin, suberization, auxin catabolism, response to environmental stresses such as wounding, pathogen attack and oxidative stress. These functions might be dependent on each isozyme/isoform in each plant tissue.</text>
</comment>
<dbReference type="FunFam" id="1.10.420.10:FF:000008">
    <property type="entry name" value="Peroxidase"/>
    <property type="match status" value="1"/>
</dbReference>
<dbReference type="STRING" id="218851.A0A2G5D7E9"/>
<feature type="binding site" evidence="18">
    <location>
        <position position="72"/>
    </location>
    <ligand>
        <name>Ca(2+)</name>
        <dbReference type="ChEBI" id="CHEBI:29108"/>
        <label>1</label>
    </ligand>
</feature>
<evidence type="ECO:0000256" key="1">
    <source>
        <dbReference type="ARBA" id="ARBA00000189"/>
    </source>
</evidence>
<name>A0A2G5D7E9_AQUCA</name>
<evidence type="ECO:0000256" key="9">
    <source>
        <dbReference type="ARBA" id="ARBA00022729"/>
    </source>
</evidence>
<dbReference type="GO" id="GO:0005576">
    <property type="term" value="C:extracellular region"/>
    <property type="evidence" value="ECO:0007669"/>
    <property type="project" value="UniProtKB-SubCell"/>
</dbReference>
<dbReference type="PRINTS" id="PR00458">
    <property type="entry name" value="PEROXIDASE"/>
</dbReference>
<keyword evidence="8 18" id="KW-0479">Metal-binding</keyword>
<dbReference type="GO" id="GO:0020037">
    <property type="term" value="F:heme binding"/>
    <property type="evidence" value="ECO:0007669"/>
    <property type="project" value="UniProtKB-UniRule"/>
</dbReference>
<evidence type="ECO:0000256" key="16">
    <source>
        <dbReference type="PIRSR" id="PIRSR600823-1"/>
    </source>
</evidence>
<feature type="signal peptide" evidence="21">
    <location>
        <begin position="1"/>
        <end position="23"/>
    </location>
</feature>
<feature type="domain" description="Plant heme peroxidase family profile" evidence="22">
    <location>
        <begin position="25"/>
        <end position="324"/>
    </location>
</feature>
<dbReference type="FunFam" id="1.10.520.10:FF:000001">
    <property type="entry name" value="Peroxidase"/>
    <property type="match status" value="1"/>
</dbReference>
<evidence type="ECO:0000256" key="17">
    <source>
        <dbReference type="PIRSR" id="PIRSR600823-2"/>
    </source>
</evidence>
<dbReference type="GO" id="GO:0140825">
    <property type="term" value="F:lactoperoxidase activity"/>
    <property type="evidence" value="ECO:0007669"/>
    <property type="project" value="UniProtKB-EC"/>
</dbReference>
<dbReference type="AlphaFoldDB" id="A0A2G5D7E9"/>
<dbReference type="PROSITE" id="PS00435">
    <property type="entry name" value="PEROXIDASE_1"/>
    <property type="match status" value="1"/>
</dbReference>
<keyword evidence="7 21" id="KW-0349">Heme</keyword>
<evidence type="ECO:0000256" key="4">
    <source>
        <dbReference type="ARBA" id="ARBA00012313"/>
    </source>
</evidence>
<dbReference type="InterPro" id="IPR033905">
    <property type="entry name" value="Secretory_peroxidase"/>
</dbReference>
<keyword evidence="6 21" id="KW-0575">Peroxidase</keyword>
<evidence type="ECO:0000256" key="19">
    <source>
        <dbReference type="PIRSR" id="PIRSR600823-4"/>
    </source>
</evidence>
<dbReference type="SUPFAM" id="SSF48113">
    <property type="entry name" value="Heme-dependent peroxidases"/>
    <property type="match status" value="1"/>
</dbReference>
<feature type="disulfide bond" evidence="20">
    <location>
        <begin position="201"/>
        <end position="233"/>
    </location>
</feature>
<evidence type="ECO:0000256" key="20">
    <source>
        <dbReference type="PIRSR" id="PIRSR600823-5"/>
    </source>
</evidence>
<evidence type="ECO:0000313" key="24">
    <source>
        <dbReference type="Proteomes" id="UP000230069"/>
    </source>
</evidence>
<evidence type="ECO:0000256" key="15">
    <source>
        <dbReference type="ARBA" id="ARBA00023324"/>
    </source>
</evidence>
<keyword evidence="14" id="KW-0325">Glycoprotein</keyword>
<keyword evidence="15 21" id="KW-0376">Hydrogen peroxide</keyword>
<comment type="subcellular location">
    <subcellularLocation>
        <location evidence="21">Secreted</location>
    </subcellularLocation>
</comment>
<feature type="binding site" evidence="18">
    <location>
        <position position="253"/>
    </location>
    <ligand>
        <name>Ca(2+)</name>
        <dbReference type="ChEBI" id="CHEBI:29108"/>
        <label>2</label>
    </ligand>
</feature>
<feature type="binding site" evidence="18">
    <location>
        <position position="245"/>
    </location>
    <ligand>
        <name>Ca(2+)</name>
        <dbReference type="ChEBI" id="CHEBI:29108"/>
        <label>2</label>
    </ligand>
</feature>
<evidence type="ECO:0000256" key="11">
    <source>
        <dbReference type="ARBA" id="ARBA00023002"/>
    </source>
</evidence>
<comment type="similarity">
    <text evidence="3">Belongs to the peroxidase family. Ascorbate peroxidase subfamily.</text>
</comment>
<evidence type="ECO:0000256" key="14">
    <source>
        <dbReference type="ARBA" id="ARBA00023180"/>
    </source>
</evidence>
<comment type="cofactor">
    <cofactor evidence="18 21">
        <name>Ca(2+)</name>
        <dbReference type="ChEBI" id="CHEBI:29108"/>
    </cofactor>
    <text evidence="18 21">Binds 2 calcium ions per subunit.</text>
</comment>
<feature type="binding site" description="axial binding residue" evidence="18">
    <location>
        <position position="194"/>
    </location>
    <ligand>
        <name>heme b</name>
        <dbReference type="ChEBI" id="CHEBI:60344"/>
    </ligand>
    <ligandPart>
        <name>Fe</name>
        <dbReference type="ChEBI" id="CHEBI:18248"/>
    </ligandPart>
</feature>
<proteinExistence type="inferred from homology"/>
<feature type="binding site" evidence="18">
    <location>
        <position position="67"/>
    </location>
    <ligand>
        <name>Ca(2+)</name>
        <dbReference type="ChEBI" id="CHEBI:29108"/>
        <label>1</label>
    </ligand>
</feature>
<feature type="binding site" evidence="18">
    <location>
        <position position="74"/>
    </location>
    <ligand>
        <name>Ca(2+)</name>
        <dbReference type="ChEBI" id="CHEBI:29108"/>
        <label>1</label>
    </ligand>
</feature>
<feature type="disulfide bond" evidence="20">
    <location>
        <begin position="68"/>
        <end position="73"/>
    </location>
</feature>
<feature type="binding site" evidence="18">
    <location>
        <position position="76"/>
    </location>
    <ligand>
        <name>Ca(2+)</name>
        <dbReference type="ChEBI" id="CHEBI:29108"/>
        <label>1</label>
    </ligand>
</feature>
<feature type="disulfide bond" evidence="20">
    <location>
        <begin position="120"/>
        <end position="320"/>
    </location>
</feature>
<keyword evidence="11 21" id="KW-0560">Oxidoreductase</keyword>
<dbReference type="InParanoid" id="A0A2G5D7E9"/>
<reference evidence="23 24" key="1">
    <citation type="submission" date="2017-09" db="EMBL/GenBank/DDBJ databases">
        <title>WGS assembly of Aquilegia coerulea Goldsmith.</title>
        <authorList>
            <person name="Hodges S."/>
            <person name="Kramer E."/>
            <person name="Nordborg M."/>
            <person name="Tomkins J."/>
            <person name="Borevitz J."/>
            <person name="Derieg N."/>
            <person name="Yan J."/>
            <person name="Mihaltcheva S."/>
            <person name="Hayes R.D."/>
            <person name="Rokhsar D."/>
        </authorList>
    </citation>
    <scope>NUCLEOTIDE SEQUENCE [LARGE SCALE GENOMIC DNA]</scope>
    <source>
        <strain evidence="24">cv. Goldsmith</strain>
    </source>
</reference>
<dbReference type="GO" id="GO:0042744">
    <property type="term" value="P:hydrogen peroxide catabolic process"/>
    <property type="evidence" value="ECO:0007669"/>
    <property type="project" value="UniProtKB-KW"/>
</dbReference>
<evidence type="ECO:0000256" key="8">
    <source>
        <dbReference type="ARBA" id="ARBA00022723"/>
    </source>
</evidence>
<protein>
    <recommendedName>
        <fullName evidence="4 21">Peroxidase</fullName>
        <ecNumber evidence="4 21">1.11.1.7</ecNumber>
    </recommendedName>
</protein>